<dbReference type="SMART" id="SM00248">
    <property type="entry name" value="ANK"/>
    <property type="match status" value="8"/>
</dbReference>
<dbReference type="InterPro" id="IPR031359">
    <property type="entry name" value="NACHT_N"/>
</dbReference>
<feature type="compositionally biased region" description="Polar residues" evidence="3">
    <location>
        <begin position="18"/>
        <end position="38"/>
    </location>
</feature>
<dbReference type="PANTHER" id="PTHR10039">
    <property type="entry name" value="AMELOGENIN"/>
    <property type="match status" value="1"/>
</dbReference>
<feature type="repeat" description="ANK" evidence="2">
    <location>
        <begin position="954"/>
        <end position="986"/>
    </location>
</feature>
<feature type="repeat" description="ANK" evidence="2">
    <location>
        <begin position="920"/>
        <end position="952"/>
    </location>
</feature>
<dbReference type="InterPro" id="IPR056884">
    <property type="entry name" value="NPHP3-like_N"/>
</dbReference>
<dbReference type="EMBL" id="CVMT01000001">
    <property type="protein sequence ID" value="CRG83829.1"/>
    <property type="molecule type" value="Genomic_DNA"/>
</dbReference>
<dbReference type="PRINTS" id="PR01415">
    <property type="entry name" value="ANKYRIN"/>
</dbReference>
<dbReference type="PANTHER" id="PTHR10039:SF15">
    <property type="entry name" value="NACHT DOMAIN-CONTAINING PROTEIN"/>
    <property type="match status" value="1"/>
</dbReference>
<dbReference type="SUPFAM" id="SSF52540">
    <property type="entry name" value="P-loop containing nucleoside triphosphate hydrolases"/>
    <property type="match status" value="1"/>
</dbReference>
<dbReference type="InterPro" id="IPR054471">
    <property type="entry name" value="GPIID_WHD"/>
</dbReference>
<feature type="repeat" description="ANK" evidence="2">
    <location>
        <begin position="856"/>
        <end position="888"/>
    </location>
</feature>
<dbReference type="GO" id="GO:0016301">
    <property type="term" value="F:kinase activity"/>
    <property type="evidence" value="ECO:0007669"/>
    <property type="project" value="UniProtKB-KW"/>
</dbReference>
<feature type="domain" description="GPI inositol-deacylase winged helix" evidence="5">
    <location>
        <begin position="634"/>
        <end position="715"/>
    </location>
</feature>
<dbReference type="SUPFAM" id="SSF48403">
    <property type="entry name" value="Ankyrin repeat"/>
    <property type="match status" value="1"/>
</dbReference>
<organism evidence="7 8">
    <name type="scientific">Talaromyces islandicus</name>
    <name type="common">Penicillium islandicum</name>
    <dbReference type="NCBI Taxonomy" id="28573"/>
    <lineage>
        <taxon>Eukaryota</taxon>
        <taxon>Fungi</taxon>
        <taxon>Dikarya</taxon>
        <taxon>Ascomycota</taxon>
        <taxon>Pezizomycotina</taxon>
        <taxon>Eurotiomycetes</taxon>
        <taxon>Eurotiomycetidae</taxon>
        <taxon>Eurotiales</taxon>
        <taxon>Trichocomaceae</taxon>
        <taxon>Talaromyces</taxon>
        <taxon>Talaromyces sect. Islandici</taxon>
    </lineage>
</organism>
<gene>
    <name evidence="7" type="ORF">PISL3812_01185</name>
</gene>
<evidence type="ECO:0000259" key="4">
    <source>
        <dbReference type="Pfam" id="PF17100"/>
    </source>
</evidence>
<evidence type="ECO:0000313" key="7">
    <source>
        <dbReference type="EMBL" id="CRG83829.1"/>
    </source>
</evidence>
<sequence length="1089" mass="120163">MAFLNLCCNRDTPEDEPSQTPRPQQNNQVKSKPQSQSAPVPKPEDTTVILNGAAIITPPAAPPSLAEKIWDRAYNNLRDGGEKESKLVREYEKILSRQLKDDDDESGTPSASLEAVENAIEQHNPDKRRAQMRGIIDAGLKKTQKQANAKSVMGSILGGITPLTDIITAAISASPQAALPWAVVTTTLKLLDNPIAESAAQRTGAAYVTKRMSWYWNLSGVLLKKDNTLAGSPAEGMRDMLEADLVELYQQLLLFQMKTALACYGNQTLNFLKDLIKGSDWQGSLTDIQNAEKTFRENSQVYDTQKITASFDKFLKLQETRLRGTFRQDKKELLDWITTIDYGPRQSDHFEKRSEGTGLWLMESDEFKTWQRGNGKALMYHGIPGAGKTILTSVVVEEMSTKYYTDDTVGIAYLYCQFDQQDLRPIDLFLSLLKQLTEGLRFIPTHLEELHDRRSGNERPTFADVLKALQSTISEYSRVFIFIDALDECPVTNGNRRDFLLSELLPKLFSLQTECGANIFATSREVPEIIEMFYREACTTLPIRASDDDIRIFLDSHMKSLHPLVLARPALQEQVKNRIVEAAQGMFLLAKLHLDSLKGLSSPKKITTALDKLAAGLKQLDDVYEGALKRIESQTTDDQALAKKALAWITLSRRQLTPSELDHAAAVETGSTEFDKDNLSGIAYISSVCAGLVTIDESSNQVRLVHYTTYDFLIRSLPSWHPSGNKEVARDCVTYLSFDTIVTESAETSGGSKRSPQPDGLYQYAARNWGYHARTSPIDGEDAVVDFLAAVSKVSACIPFMQGITAPAEVSDIEKTTGIHVAAYWGLTESLRSLYERLKNDPELEAEAILEAPDVTDRTPLILAAENGQADMVKLLIDMGVDKEAKDSDDRTALYAAAENGHENVVKVLVELGANKEGSGDYTPLGVAVAEGHWAVAKLLLDNGVNPEGMSGEYCKSALLSASSSGNADMVKQLLDKGADINAVEADYGWTALTRAAEDGDEAVAKVLLGYDGLNMEAYDDYNHGTALFIAVANGREAVAKLLLENGADWQAKNEDDDTLLDIASRNGNEEMAKRLLEKYAKPYKYLGH</sequence>
<feature type="domain" description="NWD NACHT-NTPase N-terminal" evidence="4">
    <location>
        <begin position="67"/>
        <end position="297"/>
    </location>
</feature>
<proteinExistence type="predicted"/>
<dbReference type="Gene3D" id="1.25.40.20">
    <property type="entry name" value="Ankyrin repeat-containing domain"/>
    <property type="match status" value="2"/>
</dbReference>
<dbReference type="PROSITE" id="PS50297">
    <property type="entry name" value="ANK_REP_REGION"/>
    <property type="match status" value="5"/>
</dbReference>
<evidence type="ECO:0000256" key="2">
    <source>
        <dbReference type="PROSITE-ProRule" id="PRU00023"/>
    </source>
</evidence>
<keyword evidence="2" id="KW-0040">ANK repeat</keyword>
<evidence type="ECO:0000256" key="1">
    <source>
        <dbReference type="ARBA" id="ARBA00022737"/>
    </source>
</evidence>
<dbReference type="Gene3D" id="3.40.50.300">
    <property type="entry name" value="P-loop containing nucleotide triphosphate hydrolases"/>
    <property type="match status" value="1"/>
</dbReference>
<dbReference type="OMA" id="WITTIDY"/>
<keyword evidence="1" id="KW-0677">Repeat</keyword>
<name>A0A0U1LLC7_TALIS</name>
<keyword evidence="7" id="KW-0675">Receptor</keyword>
<reference evidence="7 8" key="1">
    <citation type="submission" date="2015-04" db="EMBL/GenBank/DDBJ databases">
        <authorList>
            <person name="Syromyatnikov M.Y."/>
            <person name="Popov V.N."/>
        </authorList>
    </citation>
    <scope>NUCLEOTIDE SEQUENCE [LARGE SCALE GENOMIC DNA]</scope>
    <source>
        <strain evidence="7">WF-38-12</strain>
    </source>
</reference>
<dbReference type="AlphaFoldDB" id="A0A0U1LLC7"/>
<dbReference type="Pfam" id="PF24883">
    <property type="entry name" value="NPHP3_N"/>
    <property type="match status" value="1"/>
</dbReference>
<accession>A0A0U1LLC7</accession>
<dbReference type="Pfam" id="PF22939">
    <property type="entry name" value="WHD_GPIID"/>
    <property type="match status" value="1"/>
</dbReference>
<evidence type="ECO:0000313" key="8">
    <source>
        <dbReference type="Proteomes" id="UP000054383"/>
    </source>
</evidence>
<evidence type="ECO:0000259" key="5">
    <source>
        <dbReference type="Pfam" id="PF22939"/>
    </source>
</evidence>
<feature type="domain" description="Nephrocystin 3-like N-terminal" evidence="6">
    <location>
        <begin position="356"/>
        <end position="524"/>
    </location>
</feature>
<feature type="region of interest" description="Disordered" evidence="3">
    <location>
        <begin position="1"/>
        <end position="44"/>
    </location>
</feature>
<dbReference type="Pfam" id="PF13637">
    <property type="entry name" value="Ank_4"/>
    <property type="match status" value="1"/>
</dbReference>
<dbReference type="InterPro" id="IPR002110">
    <property type="entry name" value="Ankyrin_rpt"/>
</dbReference>
<dbReference type="STRING" id="28573.A0A0U1LLC7"/>
<keyword evidence="7" id="KW-0808">Transferase</keyword>
<keyword evidence="8" id="KW-1185">Reference proteome</keyword>
<dbReference type="PROSITE" id="PS50088">
    <property type="entry name" value="ANK_REPEAT"/>
    <property type="match status" value="5"/>
</dbReference>
<feature type="repeat" description="ANK" evidence="2">
    <location>
        <begin position="889"/>
        <end position="921"/>
    </location>
</feature>
<protein>
    <submittedName>
        <fullName evidence="7">Receptor-interacting serine/threonine-protein kinase 4</fullName>
    </submittedName>
</protein>
<dbReference type="InterPro" id="IPR027417">
    <property type="entry name" value="P-loop_NTPase"/>
</dbReference>
<evidence type="ECO:0000259" key="6">
    <source>
        <dbReference type="Pfam" id="PF24883"/>
    </source>
</evidence>
<dbReference type="OrthoDB" id="195446at2759"/>
<dbReference type="InterPro" id="IPR036770">
    <property type="entry name" value="Ankyrin_rpt-contain_sf"/>
</dbReference>
<dbReference type="Pfam" id="PF12796">
    <property type="entry name" value="Ank_2"/>
    <property type="match status" value="2"/>
</dbReference>
<dbReference type="Pfam" id="PF17100">
    <property type="entry name" value="NACHT_N"/>
    <property type="match status" value="1"/>
</dbReference>
<feature type="repeat" description="ANK" evidence="2">
    <location>
        <begin position="1023"/>
        <end position="1055"/>
    </location>
</feature>
<dbReference type="Proteomes" id="UP000054383">
    <property type="component" value="Unassembled WGS sequence"/>
</dbReference>
<keyword evidence="7" id="KW-0418">Kinase</keyword>
<evidence type="ECO:0000256" key="3">
    <source>
        <dbReference type="SAM" id="MobiDB-lite"/>
    </source>
</evidence>